<name>B9S862_RICCO</name>
<dbReference type="Proteomes" id="UP000008311">
    <property type="component" value="Unassembled WGS sequence"/>
</dbReference>
<reference evidence="2" key="1">
    <citation type="journal article" date="2010" name="Nat. Biotechnol.">
        <title>Draft genome sequence of the oilseed species Ricinus communis.</title>
        <authorList>
            <person name="Chan A.P."/>
            <person name="Crabtree J."/>
            <person name="Zhao Q."/>
            <person name="Lorenzi H."/>
            <person name="Orvis J."/>
            <person name="Puiu D."/>
            <person name="Melake-Berhan A."/>
            <person name="Jones K.M."/>
            <person name="Redman J."/>
            <person name="Chen G."/>
            <person name="Cahoon E.B."/>
            <person name="Gedil M."/>
            <person name="Stanke M."/>
            <person name="Haas B.J."/>
            <person name="Wortman J.R."/>
            <person name="Fraser-Liggett C.M."/>
            <person name="Ravel J."/>
            <person name="Rabinowicz P.D."/>
        </authorList>
    </citation>
    <scope>NUCLEOTIDE SEQUENCE [LARGE SCALE GENOMIC DNA]</scope>
    <source>
        <strain evidence="2">cv. Hale</strain>
    </source>
</reference>
<dbReference type="InParanoid" id="B9S862"/>
<dbReference type="EMBL" id="EQ973889">
    <property type="protein sequence ID" value="EEF40222.1"/>
    <property type="molecule type" value="Genomic_DNA"/>
</dbReference>
<dbReference type="AlphaFoldDB" id="B9S862"/>
<keyword evidence="2" id="KW-1185">Reference proteome</keyword>
<organism evidence="1 2">
    <name type="scientific">Ricinus communis</name>
    <name type="common">Castor bean</name>
    <dbReference type="NCBI Taxonomy" id="3988"/>
    <lineage>
        <taxon>Eukaryota</taxon>
        <taxon>Viridiplantae</taxon>
        <taxon>Streptophyta</taxon>
        <taxon>Embryophyta</taxon>
        <taxon>Tracheophyta</taxon>
        <taxon>Spermatophyta</taxon>
        <taxon>Magnoliopsida</taxon>
        <taxon>eudicotyledons</taxon>
        <taxon>Gunneridae</taxon>
        <taxon>Pentapetalae</taxon>
        <taxon>rosids</taxon>
        <taxon>fabids</taxon>
        <taxon>Malpighiales</taxon>
        <taxon>Euphorbiaceae</taxon>
        <taxon>Acalyphoideae</taxon>
        <taxon>Acalypheae</taxon>
        <taxon>Ricinus</taxon>
    </lineage>
</organism>
<sequence>MDNQCLISMLLRKSTPPLYYRSLWRSSGCMSYKRKLTFAIFIARPIRVPIGRLT</sequence>
<evidence type="ECO:0000313" key="1">
    <source>
        <dbReference type="EMBL" id="EEF40222.1"/>
    </source>
</evidence>
<gene>
    <name evidence="1" type="ORF">RCOM_0694450</name>
</gene>
<proteinExistence type="predicted"/>
<accession>B9S862</accession>
<protein>
    <submittedName>
        <fullName evidence="1">Uncharacterized protein</fullName>
    </submittedName>
</protein>
<evidence type="ECO:0000313" key="2">
    <source>
        <dbReference type="Proteomes" id="UP000008311"/>
    </source>
</evidence>